<evidence type="ECO:0000256" key="4">
    <source>
        <dbReference type="ARBA" id="ARBA00022984"/>
    </source>
</evidence>
<dbReference type="EMBL" id="VSSQ01005924">
    <property type="protein sequence ID" value="MPM30910.1"/>
    <property type="molecule type" value="Genomic_DNA"/>
</dbReference>
<organism evidence="7">
    <name type="scientific">bioreactor metagenome</name>
    <dbReference type="NCBI Taxonomy" id="1076179"/>
    <lineage>
        <taxon>unclassified sequences</taxon>
        <taxon>metagenomes</taxon>
        <taxon>ecological metagenomes</taxon>
    </lineage>
</organism>
<dbReference type="Pfam" id="PF01177">
    <property type="entry name" value="Asp_Glu_race"/>
    <property type="match status" value="1"/>
</dbReference>
<gene>
    <name evidence="7" type="primary">murI_14</name>
    <name evidence="7" type="ORF">SDC9_77463</name>
</gene>
<dbReference type="AlphaFoldDB" id="A0A644YQZ0"/>
<accession>A0A644YQZ0</accession>
<dbReference type="InterPro" id="IPR004391">
    <property type="entry name" value="Glu_race"/>
</dbReference>
<dbReference type="InterPro" id="IPR015942">
    <property type="entry name" value="Asp/Glu/hydantoin_racemase"/>
</dbReference>
<proteinExistence type="inferred from homology"/>
<evidence type="ECO:0000256" key="5">
    <source>
        <dbReference type="ARBA" id="ARBA00023235"/>
    </source>
</evidence>
<dbReference type="GO" id="GO:0071555">
    <property type="term" value="P:cell wall organization"/>
    <property type="evidence" value="ECO:0007669"/>
    <property type="project" value="UniProtKB-KW"/>
</dbReference>
<dbReference type="InterPro" id="IPR001920">
    <property type="entry name" value="Asp/Glu_race"/>
</dbReference>
<dbReference type="GO" id="GO:0008360">
    <property type="term" value="P:regulation of cell shape"/>
    <property type="evidence" value="ECO:0007669"/>
    <property type="project" value="UniProtKB-KW"/>
</dbReference>
<dbReference type="EC" id="5.1.1.3" evidence="2"/>
<name>A0A644YQZ0_9ZZZZ</name>
<dbReference type="GO" id="GO:0008881">
    <property type="term" value="F:glutamate racemase activity"/>
    <property type="evidence" value="ECO:0007669"/>
    <property type="project" value="UniProtKB-EC"/>
</dbReference>
<evidence type="ECO:0000256" key="2">
    <source>
        <dbReference type="ARBA" id="ARBA00013090"/>
    </source>
</evidence>
<evidence type="ECO:0000256" key="6">
    <source>
        <dbReference type="ARBA" id="ARBA00023316"/>
    </source>
</evidence>
<protein>
    <recommendedName>
        <fullName evidence="2">glutamate racemase</fullName>
        <ecNumber evidence="2">5.1.1.3</ecNumber>
    </recommendedName>
</protein>
<dbReference type="PANTHER" id="PTHR21198:SF2">
    <property type="entry name" value="GLUTAMATE RACEMASE"/>
    <property type="match status" value="1"/>
</dbReference>
<dbReference type="NCBIfam" id="TIGR00067">
    <property type="entry name" value="glut_race"/>
    <property type="match status" value="1"/>
</dbReference>
<sequence>MTELIYLDNRAIGVFDSGLGGLTAVRELRRALPQESLVYFGDTGRVPYGTRSAETIFKYAKQDIRFLLSLNVKCIVVACGTVSSAALPRLGDIGLPVIGVIEPAVEAAKAATKNGRIGVVGTPATIRSGAYERGLLDYEVTSNACPLLVPLVEDGRNTHRITEMLVDEYLTPLLEKGIDTLIMGCTHYPLIAPLIAARCKEGVTLIDPGAETVRRLQSLISPCDGQGRERYYVSDSTEQFARLAGAFLGGPAPADVTQIPIEEY</sequence>
<comment type="caution">
    <text evidence="7">The sequence shown here is derived from an EMBL/GenBank/DDBJ whole genome shotgun (WGS) entry which is preliminary data.</text>
</comment>
<keyword evidence="5 7" id="KW-0413">Isomerase</keyword>
<dbReference type="InterPro" id="IPR033134">
    <property type="entry name" value="Asp/Glu_racemase_AS_2"/>
</dbReference>
<comment type="catalytic activity">
    <reaction evidence="1">
        <text>L-glutamate = D-glutamate</text>
        <dbReference type="Rhea" id="RHEA:12813"/>
        <dbReference type="ChEBI" id="CHEBI:29985"/>
        <dbReference type="ChEBI" id="CHEBI:29986"/>
        <dbReference type="EC" id="5.1.1.3"/>
    </reaction>
</comment>
<dbReference type="HAMAP" id="MF_00258">
    <property type="entry name" value="Glu_racemase"/>
    <property type="match status" value="1"/>
</dbReference>
<evidence type="ECO:0000256" key="1">
    <source>
        <dbReference type="ARBA" id="ARBA00001602"/>
    </source>
</evidence>
<dbReference type="SUPFAM" id="SSF53681">
    <property type="entry name" value="Aspartate/glutamate racemase"/>
    <property type="match status" value="2"/>
</dbReference>
<evidence type="ECO:0000256" key="3">
    <source>
        <dbReference type="ARBA" id="ARBA00022960"/>
    </source>
</evidence>
<keyword evidence="3" id="KW-0133">Cell shape</keyword>
<dbReference type="PROSITE" id="PS00924">
    <property type="entry name" value="ASP_GLU_RACEMASE_2"/>
    <property type="match status" value="1"/>
</dbReference>
<dbReference type="PANTHER" id="PTHR21198">
    <property type="entry name" value="GLUTAMATE RACEMASE"/>
    <property type="match status" value="1"/>
</dbReference>
<evidence type="ECO:0000313" key="7">
    <source>
        <dbReference type="EMBL" id="MPM30910.1"/>
    </source>
</evidence>
<keyword evidence="4" id="KW-0573">Peptidoglycan synthesis</keyword>
<keyword evidence="6" id="KW-0961">Cell wall biogenesis/degradation</keyword>
<reference evidence="7" key="1">
    <citation type="submission" date="2019-08" db="EMBL/GenBank/DDBJ databases">
        <authorList>
            <person name="Kucharzyk K."/>
            <person name="Murdoch R.W."/>
            <person name="Higgins S."/>
            <person name="Loffler F."/>
        </authorList>
    </citation>
    <scope>NUCLEOTIDE SEQUENCE</scope>
</reference>
<dbReference type="Gene3D" id="3.40.50.1860">
    <property type="match status" value="2"/>
</dbReference>
<dbReference type="FunFam" id="3.40.50.1860:FF:000001">
    <property type="entry name" value="Glutamate racemase"/>
    <property type="match status" value="1"/>
</dbReference>
<dbReference type="GO" id="GO:0009252">
    <property type="term" value="P:peptidoglycan biosynthetic process"/>
    <property type="evidence" value="ECO:0007669"/>
    <property type="project" value="UniProtKB-KW"/>
</dbReference>